<keyword evidence="1" id="KW-0732">Signal</keyword>
<name>A0AAE3MIA2_9FLAO</name>
<evidence type="ECO:0008006" key="4">
    <source>
        <dbReference type="Google" id="ProtNLM"/>
    </source>
</evidence>
<reference evidence="2" key="1">
    <citation type="submission" date="2022-11" db="EMBL/GenBank/DDBJ databases">
        <title>The characterization of three novel Bacteroidetes species and genomic analysis of their roles in tidal elemental geochemical cycles.</title>
        <authorList>
            <person name="Ma K.-J."/>
        </authorList>
    </citation>
    <scope>NUCLEOTIDE SEQUENCE</scope>
    <source>
        <strain evidence="2">M415</strain>
    </source>
</reference>
<organism evidence="2 3">
    <name type="scientific">Lentiprolixibacter aurantiacus</name>
    <dbReference type="NCBI Taxonomy" id="2993939"/>
    <lineage>
        <taxon>Bacteria</taxon>
        <taxon>Pseudomonadati</taxon>
        <taxon>Bacteroidota</taxon>
        <taxon>Flavobacteriia</taxon>
        <taxon>Flavobacteriales</taxon>
        <taxon>Flavobacteriaceae</taxon>
        <taxon>Lentiprolixibacter</taxon>
    </lineage>
</organism>
<protein>
    <recommendedName>
        <fullName evidence="4">NIPSNAP domain-containing protein</fullName>
    </recommendedName>
</protein>
<gene>
    <name evidence="2" type="ORF">OO016_01130</name>
</gene>
<feature type="chain" id="PRO_5042066804" description="NIPSNAP domain-containing protein" evidence="1">
    <location>
        <begin position="20"/>
        <end position="258"/>
    </location>
</feature>
<comment type="caution">
    <text evidence="2">The sequence shown here is derived from an EMBL/GenBank/DDBJ whole genome shotgun (WGS) entry which is preliminary data.</text>
</comment>
<sequence>MKKLLLIFMAALFSLGAYSQEPLYLTFEFMKVEEGMGADYWETESFWEKIHEQRVKDGDIIGWDLWALSPSGTNQGHQYMTVTLYSDPVKMMGGGTDFDKTMEGAYPKMSQFEIDKQMDQTVKSRDLAVIVYLQQIAGAGDDFEMPLGTLAQINFMKAKTGEAGTYEEMEATVFRGIHERRIKAGAMASWGLLRNMMGYTTEAYASHITVDMFKDWDQYFNASPNIEWTPEQQEAGDKIAEIRDIKSTVFGTLVKKVR</sequence>
<dbReference type="RefSeq" id="WP_266010184.1">
    <property type="nucleotide sequence ID" value="NZ_JAPFQP010000001.1"/>
</dbReference>
<dbReference type="EMBL" id="JAPFQP010000001">
    <property type="protein sequence ID" value="MCX2718190.1"/>
    <property type="molecule type" value="Genomic_DNA"/>
</dbReference>
<dbReference type="Proteomes" id="UP001207116">
    <property type="component" value="Unassembled WGS sequence"/>
</dbReference>
<evidence type="ECO:0000313" key="2">
    <source>
        <dbReference type="EMBL" id="MCX2718190.1"/>
    </source>
</evidence>
<evidence type="ECO:0000256" key="1">
    <source>
        <dbReference type="SAM" id="SignalP"/>
    </source>
</evidence>
<keyword evidence="3" id="KW-1185">Reference proteome</keyword>
<proteinExistence type="predicted"/>
<accession>A0AAE3MIA2</accession>
<feature type="signal peptide" evidence="1">
    <location>
        <begin position="1"/>
        <end position="19"/>
    </location>
</feature>
<evidence type="ECO:0000313" key="3">
    <source>
        <dbReference type="Proteomes" id="UP001207116"/>
    </source>
</evidence>
<dbReference type="AlphaFoldDB" id="A0AAE3MIA2"/>